<dbReference type="AlphaFoldDB" id="A0A0H3C3T2"/>
<dbReference type="Gene3D" id="3.40.50.2000">
    <property type="entry name" value="Glycogen Phosphorylase B"/>
    <property type="match status" value="2"/>
</dbReference>
<dbReference type="GO" id="GO:0016757">
    <property type="term" value="F:glycosyltransferase activity"/>
    <property type="evidence" value="ECO:0007669"/>
    <property type="project" value="InterPro"/>
</dbReference>
<sequence>MNILQIGSYLDPDLVGGAEISAANYQKHLTASGYKTVSLTWCQTDKGGRTKIVNVGEHKWIAASHRSMSPIDRGSLPQKITFYAQEFLTQVDRHSLQKLMEVESIDLLLIHSFRGLGYDFITALAELNKPTIFILHDLALTCMNKSMSRKGKDCAFTCAQCRITQHIITNALNSIDNLMIIGPSMMILNTVRDELQLKKARFEYLPNANEYNSIVRVRGNAPPPFKMGYFGRLEHDKGVDQLKFIVDAISQLYPVELHIAGDGSLKDLVTSWHGKDGIHFHGFVPSDRMVLLYEKIDCLLLPSMWKENFPGVAVQAIMTGAPVIGFDSGGISEIIEDGKSGFLAARGDFKGLACAVIKLIESPNLLNEMSKAALERSKQYDPKYLSAKMIEILSDFLKNGNSKALHA</sequence>
<dbReference type="OrthoDB" id="9807414at2"/>
<organism evidence="2 3">
    <name type="scientific">Caulobacter vibrioides (strain NA1000 / CB15N)</name>
    <name type="common">Caulobacter crescentus</name>
    <dbReference type="NCBI Taxonomy" id="565050"/>
    <lineage>
        <taxon>Bacteria</taxon>
        <taxon>Pseudomonadati</taxon>
        <taxon>Pseudomonadota</taxon>
        <taxon>Alphaproteobacteria</taxon>
        <taxon>Caulobacterales</taxon>
        <taxon>Caulobacteraceae</taxon>
        <taxon>Caulobacter</taxon>
    </lineage>
</organism>
<reference evidence="2 3" key="1">
    <citation type="journal article" date="2010" name="J. Bacteriol.">
        <title>The genetic basis of laboratory adaptation in Caulobacter crescentus.</title>
        <authorList>
            <person name="Marks M.E."/>
            <person name="Castro-Rojas C.M."/>
            <person name="Teiling C."/>
            <person name="Du L."/>
            <person name="Kapatral V."/>
            <person name="Walunas T.L."/>
            <person name="Crosson S."/>
        </authorList>
    </citation>
    <scope>NUCLEOTIDE SEQUENCE [LARGE SCALE GENOMIC DNA]</scope>
    <source>
        <strain evidence="3">NA1000 / CB15N</strain>
    </source>
</reference>
<evidence type="ECO:0000259" key="1">
    <source>
        <dbReference type="Pfam" id="PF00534"/>
    </source>
</evidence>
<dbReference type="CDD" id="cd03823">
    <property type="entry name" value="GT4_ExpE7-like"/>
    <property type="match status" value="1"/>
</dbReference>
<dbReference type="Proteomes" id="UP000001364">
    <property type="component" value="Chromosome"/>
</dbReference>
<dbReference type="RefSeq" id="WP_012639970.1">
    <property type="nucleotide sequence ID" value="NC_011916.1"/>
</dbReference>
<protein>
    <submittedName>
        <fullName evidence="2">GT1-family glycosyltransferase</fullName>
    </submittedName>
</protein>
<gene>
    <name evidence="2" type="ordered locus">CCNA_00469</name>
</gene>
<dbReference type="PANTHER" id="PTHR45947:SF3">
    <property type="entry name" value="SULFOQUINOVOSYL TRANSFERASE SQD2"/>
    <property type="match status" value="1"/>
</dbReference>
<dbReference type="SUPFAM" id="SSF53756">
    <property type="entry name" value="UDP-Glycosyltransferase/glycogen phosphorylase"/>
    <property type="match status" value="1"/>
</dbReference>
<dbReference type="HOGENOM" id="CLU_009583_35_0_5"/>
<evidence type="ECO:0000313" key="2">
    <source>
        <dbReference type="EMBL" id="ACL93934.2"/>
    </source>
</evidence>
<feature type="domain" description="Glycosyl transferase family 1" evidence="1">
    <location>
        <begin position="223"/>
        <end position="374"/>
    </location>
</feature>
<dbReference type="Pfam" id="PF00534">
    <property type="entry name" value="Glycos_transf_1"/>
    <property type="match status" value="1"/>
</dbReference>
<accession>A0A0H3C3T2</accession>
<dbReference type="PhylomeDB" id="A0A0H3C3T2"/>
<dbReference type="PANTHER" id="PTHR45947">
    <property type="entry name" value="SULFOQUINOVOSYL TRANSFERASE SQD2"/>
    <property type="match status" value="1"/>
</dbReference>
<dbReference type="GeneID" id="7330596"/>
<proteinExistence type="predicted"/>
<keyword evidence="3" id="KW-1185">Reference proteome</keyword>
<dbReference type="InterPro" id="IPR001296">
    <property type="entry name" value="Glyco_trans_1"/>
</dbReference>
<dbReference type="InterPro" id="IPR050194">
    <property type="entry name" value="Glycosyltransferase_grp1"/>
</dbReference>
<dbReference type="RefSeq" id="YP_002515842.2">
    <property type="nucleotide sequence ID" value="NC_011916.1"/>
</dbReference>
<evidence type="ECO:0000313" key="3">
    <source>
        <dbReference type="Proteomes" id="UP000001364"/>
    </source>
</evidence>
<name>A0A0H3C3T2_CAUVN</name>
<dbReference type="KEGG" id="ccs:CCNA_00469"/>
<dbReference type="EMBL" id="CP001340">
    <property type="protein sequence ID" value="ACL93934.2"/>
    <property type="molecule type" value="Genomic_DNA"/>
</dbReference>